<dbReference type="RefSeq" id="WP_012828741.1">
    <property type="nucleotide sequence ID" value="NC_013440.1"/>
</dbReference>
<proteinExistence type="predicted"/>
<feature type="region of interest" description="Disordered" evidence="1">
    <location>
        <begin position="809"/>
        <end position="830"/>
    </location>
</feature>
<dbReference type="EMBL" id="CP001804">
    <property type="protein sequence ID" value="ACY16142.1"/>
    <property type="molecule type" value="Genomic_DNA"/>
</dbReference>
<protein>
    <submittedName>
        <fullName evidence="2">Uncharacterized protein</fullName>
    </submittedName>
</protein>
<dbReference type="AlphaFoldDB" id="D0LXA0"/>
<accession>D0LXA0</accession>
<evidence type="ECO:0000256" key="1">
    <source>
        <dbReference type="SAM" id="MobiDB-lite"/>
    </source>
</evidence>
<name>D0LXA0_HALO1</name>
<feature type="region of interest" description="Disordered" evidence="1">
    <location>
        <begin position="1"/>
        <end position="24"/>
    </location>
</feature>
<dbReference type="Proteomes" id="UP000001880">
    <property type="component" value="Chromosome"/>
</dbReference>
<dbReference type="HOGENOM" id="CLU_341540_0_0_7"/>
<sequence>MPTHASTPPSNSPPASGPTHAADDDAVQALRARSQRLEQAAASLPPHSNGAGALAILDELWPEAAQPKVERLAWLLPRWPQRAIEELSAALADRTDSPVSPDIRRELETCAASAVLALGDAEVDALAAVPGLPDEFREQARLVRAASATLAAGHDEGALTALRQLPAGSRFERARQLLFGLAAYYGHRDEDCAYLFGSLQDDPVLGHAATQLLVATLGPELDADDSQGGAPWRRAHDPRLDGAALELLGCGEWLALGHVSRLLREGRGNAAVRAATLYLEAAAEPWREALLRALGAALSGAGLRPRAVALRLGRALERVFDRPLAVRARRWGAAHLSALLSDDGGRAQVYRQTWSRALALLESGTAPGFANAEEQGGAIAEILAGEAERLLHQELLEGAPSDDAIPTSADANPRADAAKTGGAATAGAQALALLARAAELSARLPGADLTLWRRLLALCDLQGDAAARLRALEGMQAARATHPQVVREAIRDAARRARWQRALALVLALREQQPGARDLGDLELHVRLGAATARWHRGEVEAARRECERALGVRGARSDALLAAHAAAAALRVATGDGAGGRELLTDAIARDARPWLAGWFYQVARRLRWRPAALGEQADDADDELPIPDALFDAPPTRGELAGILQDAERLERSAEGRVDEGQGVRAHELAFDDPESPLGMLLDCALACGYEQLERAADLHAALSFAATPELMLSLAERGRGLFPGDPLFVIAYYAAALQSELPVDAFADAERELGAVLERFGFRDDTLAQRLALLSELFSEDDVHPVLSCVDLRARVRAYLRAAEAGPGAQPSEANEPGASRARAEPL</sequence>
<organism evidence="2 3">
    <name type="scientific">Haliangium ochraceum (strain DSM 14365 / JCM 11303 / SMP-2)</name>
    <dbReference type="NCBI Taxonomy" id="502025"/>
    <lineage>
        <taxon>Bacteria</taxon>
        <taxon>Pseudomonadati</taxon>
        <taxon>Myxococcota</taxon>
        <taxon>Polyangia</taxon>
        <taxon>Haliangiales</taxon>
        <taxon>Kofleriaceae</taxon>
        <taxon>Haliangium</taxon>
    </lineage>
</organism>
<keyword evidence="3" id="KW-1185">Reference proteome</keyword>
<reference evidence="2 3" key="1">
    <citation type="journal article" date="2010" name="Stand. Genomic Sci.">
        <title>Complete genome sequence of Haliangium ochraceum type strain (SMP-2).</title>
        <authorList>
            <consortium name="US DOE Joint Genome Institute (JGI-PGF)"/>
            <person name="Ivanova N."/>
            <person name="Daum C."/>
            <person name="Lang E."/>
            <person name="Abt B."/>
            <person name="Kopitz M."/>
            <person name="Saunders E."/>
            <person name="Lapidus A."/>
            <person name="Lucas S."/>
            <person name="Glavina Del Rio T."/>
            <person name="Nolan M."/>
            <person name="Tice H."/>
            <person name="Copeland A."/>
            <person name="Cheng J.F."/>
            <person name="Chen F."/>
            <person name="Bruce D."/>
            <person name="Goodwin L."/>
            <person name="Pitluck S."/>
            <person name="Mavromatis K."/>
            <person name="Pati A."/>
            <person name="Mikhailova N."/>
            <person name="Chen A."/>
            <person name="Palaniappan K."/>
            <person name="Land M."/>
            <person name="Hauser L."/>
            <person name="Chang Y.J."/>
            <person name="Jeffries C.D."/>
            <person name="Detter J.C."/>
            <person name="Brettin T."/>
            <person name="Rohde M."/>
            <person name="Goker M."/>
            <person name="Bristow J."/>
            <person name="Markowitz V."/>
            <person name="Eisen J.A."/>
            <person name="Hugenholtz P."/>
            <person name="Kyrpides N.C."/>
            <person name="Klenk H.P."/>
        </authorList>
    </citation>
    <scope>NUCLEOTIDE SEQUENCE [LARGE SCALE GENOMIC DNA]</scope>
    <source>
        <strain evidence="3">DSM 14365 / CIP 107738 / JCM 11303 / AJ 13395 / SMP-2</strain>
    </source>
</reference>
<dbReference type="STRING" id="502025.Hoch_3640"/>
<evidence type="ECO:0000313" key="2">
    <source>
        <dbReference type="EMBL" id="ACY16142.1"/>
    </source>
</evidence>
<gene>
    <name evidence="2" type="ordered locus">Hoch_3640</name>
</gene>
<dbReference type="KEGG" id="hoh:Hoch_3640"/>
<evidence type="ECO:0000313" key="3">
    <source>
        <dbReference type="Proteomes" id="UP000001880"/>
    </source>
</evidence>
<feature type="region of interest" description="Disordered" evidence="1">
    <location>
        <begin position="401"/>
        <end position="420"/>
    </location>
</feature>